<reference evidence="4 5" key="1">
    <citation type="journal article" date="2014" name="Genome Biol. Evol.">
        <title>The secreted proteins of Achlya hypogyna and Thraustotheca clavata identify the ancestral oomycete secretome and reveal gene acquisitions by horizontal gene transfer.</title>
        <authorList>
            <person name="Misner I."/>
            <person name="Blouin N."/>
            <person name="Leonard G."/>
            <person name="Richards T.A."/>
            <person name="Lane C.E."/>
        </authorList>
    </citation>
    <scope>NUCLEOTIDE SEQUENCE [LARGE SCALE GENOMIC DNA]</scope>
    <source>
        <strain evidence="4 5">ATCC 48635</strain>
    </source>
</reference>
<feature type="compositionally biased region" description="Basic residues" evidence="2">
    <location>
        <begin position="443"/>
        <end position="466"/>
    </location>
</feature>
<comment type="caution">
    <text evidence="4">The sequence shown here is derived from an EMBL/GenBank/DDBJ whole genome shotgun (WGS) entry which is preliminary data.</text>
</comment>
<protein>
    <recommendedName>
        <fullName evidence="3">PWI domain-containing protein</fullName>
    </recommendedName>
</protein>
<sequence>MAAVLDVALDERLHANQRMQRELEEMEARLMEFLEETKLDLYPGLEDVSCRCIPEHRVPPVALDRHRKRCHGIDVEDRAPSHEFFYEKMPYVENVRGSLVAERAAPEKLDVFAPSASTSAHFLHLDNAYFEPEEDALTDVSTTTVEDEVPSLIERSTAKPLDVQSAVLALAPNAVEFVAAVDRWHAIPAGLQRLETAVVQGTHEWVAAYFATHLPLPEVDTDLTEYVLGLLDHPDFCHPDILVAELTEFLEGNTMVFVLALWKWLVIEVARTRVYCDARSQDELRALASRPPPPPIQKPALIPPPATVEATGKRRRVSYRAKNAKRNYKEVVRELLDNRMAELAQRDGWTIVKSVTEDGQAGPMDAQSSSHEERAAARYLLPFGLAFTRPSRRRDLMQLRDPLEVRNYDRDQARRRSRSRETRSSRETRRSRSREPRRSRSREYRRRKRSRSSSRDAKRRRHTERY</sequence>
<keyword evidence="5" id="KW-1185">Reference proteome</keyword>
<feature type="domain" description="PWI" evidence="3">
    <location>
        <begin position="223"/>
        <end position="266"/>
    </location>
</feature>
<keyword evidence="1" id="KW-0175">Coiled coil</keyword>
<feature type="region of interest" description="Disordered" evidence="2">
    <location>
        <begin position="407"/>
        <end position="466"/>
    </location>
</feature>
<accession>A0A1V9YZL0</accession>
<dbReference type="InterPro" id="IPR002483">
    <property type="entry name" value="PWI_dom"/>
</dbReference>
<evidence type="ECO:0000256" key="1">
    <source>
        <dbReference type="SAM" id="Coils"/>
    </source>
</evidence>
<feature type="compositionally biased region" description="Pro residues" evidence="2">
    <location>
        <begin position="290"/>
        <end position="305"/>
    </location>
</feature>
<evidence type="ECO:0000259" key="3">
    <source>
        <dbReference type="Pfam" id="PF01480"/>
    </source>
</evidence>
<name>A0A1V9YZL0_ACHHY</name>
<evidence type="ECO:0000256" key="2">
    <source>
        <dbReference type="SAM" id="MobiDB-lite"/>
    </source>
</evidence>
<dbReference type="AlphaFoldDB" id="A0A1V9YZL0"/>
<dbReference type="Pfam" id="PF01480">
    <property type="entry name" value="PWI"/>
    <property type="match status" value="1"/>
</dbReference>
<dbReference type="Gene3D" id="1.20.1390.10">
    <property type="entry name" value="PWI domain"/>
    <property type="match status" value="1"/>
</dbReference>
<dbReference type="EMBL" id="JNBR01000557">
    <property type="protein sequence ID" value="OQR91087.1"/>
    <property type="molecule type" value="Genomic_DNA"/>
</dbReference>
<feature type="compositionally biased region" description="Basic and acidic residues" evidence="2">
    <location>
        <begin position="407"/>
        <end position="442"/>
    </location>
</feature>
<evidence type="ECO:0000313" key="4">
    <source>
        <dbReference type="EMBL" id="OQR91087.1"/>
    </source>
</evidence>
<dbReference type="Proteomes" id="UP000243579">
    <property type="component" value="Unassembled WGS sequence"/>
</dbReference>
<organism evidence="4 5">
    <name type="scientific">Achlya hypogyna</name>
    <name type="common">Oomycete</name>
    <name type="synonym">Protoachlya hypogyna</name>
    <dbReference type="NCBI Taxonomy" id="1202772"/>
    <lineage>
        <taxon>Eukaryota</taxon>
        <taxon>Sar</taxon>
        <taxon>Stramenopiles</taxon>
        <taxon>Oomycota</taxon>
        <taxon>Saprolegniomycetes</taxon>
        <taxon>Saprolegniales</taxon>
        <taxon>Achlyaceae</taxon>
        <taxon>Achlya</taxon>
    </lineage>
</organism>
<dbReference type="STRING" id="1202772.A0A1V9YZL0"/>
<gene>
    <name evidence="4" type="ORF">ACHHYP_04985</name>
</gene>
<proteinExistence type="predicted"/>
<dbReference type="OrthoDB" id="69229at2759"/>
<feature type="coiled-coil region" evidence="1">
    <location>
        <begin position="9"/>
        <end position="36"/>
    </location>
</feature>
<evidence type="ECO:0000313" key="5">
    <source>
        <dbReference type="Proteomes" id="UP000243579"/>
    </source>
</evidence>
<feature type="region of interest" description="Disordered" evidence="2">
    <location>
        <begin position="286"/>
        <end position="305"/>
    </location>
</feature>